<dbReference type="InterPro" id="IPR029058">
    <property type="entry name" value="AB_hydrolase_fold"/>
</dbReference>
<evidence type="ECO:0000313" key="3">
    <source>
        <dbReference type="Proteomes" id="UP000292884"/>
    </source>
</evidence>
<feature type="domain" description="AB hydrolase-1" evidence="1">
    <location>
        <begin position="39"/>
        <end position="252"/>
    </location>
</feature>
<dbReference type="InterPro" id="IPR000073">
    <property type="entry name" value="AB_hydrolase_1"/>
</dbReference>
<proteinExistence type="predicted"/>
<protein>
    <submittedName>
        <fullName evidence="2">Alpha/beta hydrolase</fullName>
    </submittedName>
</protein>
<gene>
    <name evidence="2" type="ORF">EZ428_19685</name>
</gene>
<keyword evidence="2" id="KW-0378">Hydrolase</keyword>
<dbReference type="Gene3D" id="3.40.50.1820">
    <property type="entry name" value="alpha/beta hydrolase"/>
    <property type="match status" value="1"/>
</dbReference>
<evidence type="ECO:0000313" key="2">
    <source>
        <dbReference type="EMBL" id="TCC87953.1"/>
    </source>
</evidence>
<comment type="caution">
    <text evidence="2">The sequence shown here is derived from an EMBL/GenBank/DDBJ whole genome shotgun (WGS) entry which is preliminary data.</text>
</comment>
<evidence type="ECO:0000259" key="1">
    <source>
        <dbReference type="Pfam" id="PF12697"/>
    </source>
</evidence>
<dbReference type="RefSeq" id="WP_131554917.1">
    <property type="nucleotide sequence ID" value="NZ_SJSK01000006.1"/>
</dbReference>
<reference evidence="2 3" key="1">
    <citation type="submission" date="2019-02" db="EMBL/GenBank/DDBJ databases">
        <title>Pedobacter sp. RP-1-13 sp. nov., isolated from Arctic soil.</title>
        <authorList>
            <person name="Dahal R.H."/>
        </authorList>
    </citation>
    <scope>NUCLEOTIDE SEQUENCE [LARGE SCALE GENOMIC DNA]</scope>
    <source>
        <strain evidence="2 3">RP-1-13</strain>
    </source>
</reference>
<dbReference type="Pfam" id="PF12697">
    <property type="entry name" value="Abhydrolase_6"/>
    <property type="match status" value="1"/>
</dbReference>
<keyword evidence="3" id="KW-1185">Reference proteome</keyword>
<dbReference type="InterPro" id="IPR052897">
    <property type="entry name" value="Sec-Metab_Biosynth_Hydrolase"/>
</dbReference>
<dbReference type="PANTHER" id="PTHR37017">
    <property type="entry name" value="AB HYDROLASE-1 DOMAIN-CONTAINING PROTEIN-RELATED"/>
    <property type="match status" value="1"/>
</dbReference>
<name>A0A4R0MMW5_9SPHI</name>
<dbReference type="EMBL" id="SJSK01000006">
    <property type="protein sequence ID" value="TCC87953.1"/>
    <property type="molecule type" value="Genomic_DNA"/>
</dbReference>
<dbReference type="AlphaFoldDB" id="A0A4R0MMW5"/>
<dbReference type="OrthoDB" id="9112061at2"/>
<organism evidence="2 3">
    <name type="scientific">Pedobacter frigiditerrae</name>
    <dbReference type="NCBI Taxonomy" id="2530452"/>
    <lineage>
        <taxon>Bacteria</taxon>
        <taxon>Pseudomonadati</taxon>
        <taxon>Bacteroidota</taxon>
        <taxon>Sphingobacteriia</taxon>
        <taxon>Sphingobacteriales</taxon>
        <taxon>Sphingobacteriaceae</taxon>
        <taxon>Pedobacter</taxon>
    </lineage>
</organism>
<dbReference type="GO" id="GO:0016787">
    <property type="term" value="F:hydrolase activity"/>
    <property type="evidence" value="ECO:0007669"/>
    <property type="project" value="UniProtKB-KW"/>
</dbReference>
<dbReference type="PANTHER" id="PTHR37017:SF11">
    <property type="entry name" value="ESTERASE_LIPASE_THIOESTERASE DOMAIN-CONTAINING PROTEIN"/>
    <property type="match status" value="1"/>
</dbReference>
<dbReference type="Proteomes" id="UP000292884">
    <property type="component" value="Unassembled WGS sequence"/>
</dbReference>
<dbReference type="SUPFAM" id="SSF53474">
    <property type="entry name" value="alpha/beta-Hydrolases"/>
    <property type="match status" value="1"/>
</dbReference>
<sequence>MKTLNLKDKIKSGVLATTVVLATIAGSINVAKAQKVKNVVLVHGAFADGSGYKGVYEALTKQGYHVTIVQNPLTSLEDDVAATKLALDAQDGPVILAGHSWGGAVITQAGNHPKVAGLVYIAAFQPDNGESALKWFQTAQPAAENGVLPPNDKGIVYYDKAKFHAGFCADLNKEEAAFMYASQGSFFAKCFVSNITDAAWRVKPTFGIVATDDKSINPEIQRNMYRRSNTKVTEIKGSHAVYISQPEKVAAVIIQAAKEVSKK</sequence>
<accession>A0A4R0MMW5</accession>